<dbReference type="Proteomes" id="UP000325315">
    <property type="component" value="Unassembled WGS sequence"/>
</dbReference>
<feature type="region of interest" description="Disordered" evidence="1">
    <location>
        <begin position="62"/>
        <end position="86"/>
    </location>
</feature>
<organism evidence="2 3">
    <name type="scientific">Gossypium australe</name>
    <dbReference type="NCBI Taxonomy" id="47621"/>
    <lineage>
        <taxon>Eukaryota</taxon>
        <taxon>Viridiplantae</taxon>
        <taxon>Streptophyta</taxon>
        <taxon>Embryophyta</taxon>
        <taxon>Tracheophyta</taxon>
        <taxon>Spermatophyta</taxon>
        <taxon>Magnoliopsida</taxon>
        <taxon>eudicotyledons</taxon>
        <taxon>Gunneridae</taxon>
        <taxon>Pentapetalae</taxon>
        <taxon>rosids</taxon>
        <taxon>malvids</taxon>
        <taxon>Malvales</taxon>
        <taxon>Malvaceae</taxon>
        <taxon>Malvoideae</taxon>
        <taxon>Gossypium</taxon>
    </lineage>
</organism>
<comment type="caution">
    <text evidence="2">The sequence shown here is derived from an EMBL/GenBank/DDBJ whole genome shotgun (WGS) entry which is preliminary data.</text>
</comment>
<sequence length="339" mass="38156">MHEVDTLTSFSAHVSFISSMLKQFTTNDLNHVAAQSLIHYQVGQERTLENLENQVGQLANKLKSKPQVAVPSNIENPPTTKSSNNLENLLKASTTKNDMTLRNLENQMGQPQGALPSDTENLRKLSKENCKAVNLRSRRTFEPKEVEVKDEPPKKEQNQPTIKILAPEKPNSTNSEEVKSKLVNSDKLTSSLDADVLPRKSYPIQANVPQPLYPRTLQQHKQQETQFKRILDVLKQLPINIPLNKLPPKSKDLESFTIPCNIGESYYGKALCDLGSSINLMPTSARLTTVAFKLADRSLAYLERKIEDVFVTPITRVQCQNRVRGITKLTRNQSCNLET</sequence>
<dbReference type="OrthoDB" id="1725611at2759"/>
<evidence type="ECO:0000256" key="1">
    <source>
        <dbReference type="SAM" id="MobiDB-lite"/>
    </source>
</evidence>
<evidence type="ECO:0000313" key="2">
    <source>
        <dbReference type="EMBL" id="KAA3487889.1"/>
    </source>
</evidence>
<proteinExistence type="predicted"/>
<protein>
    <submittedName>
        <fullName evidence="2">Integrase, catalytic core</fullName>
    </submittedName>
</protein>
<dbReference type="AlphaFoldDB" id="A0A5B6X0X1"/>
<name>A0A5B6X0X1_9ROSI</name>
<feature type="compositionally biased region" description="Basic and acidic residues" evidence="1">
    <location>
        <begin position="143"/>
        <end position="157"/>
    </location>
</feature>
<feature type="compositionally biased region" description="Polar residues" evidence="1">
    <location>
        <begin position="73"/>
        <end position="86"/>
    </location>
</feature>
<reference evidence="3" key="1">
    <citation type="journal article" date="2019" name="Plant Biotechnol. J.">
        <title>Genome sequencing of the Australian wild diploid species Gossypium australe highlights disease resistance and delayed gland morphogenesis.</title>
        <authorList>
            <person name="Cai Y."/>
            <person name="Cai X."/>
            <person name="Wang Q."/>
            <person name="Wang P."/>
            <person name="Zhang Y."/>
            <person name="Cai C."/>
            <person name="Xu Y."/>
            <person name="Wang K."/>
            <person name="Zhou Z."/>
            <person name="Wang C."/>
            <person name="Geng S."/>
            <person name="Li B."/>
            <person name="Dong Q."/>
            <person name="Hou Y."/>
            <person name="Wang H."/>
            <person name="Ai P."/>
            <person name="Liu Z."/>
            <person name="Yi F."/>
            <person name="Sun M."/>
            <person name="An G."/>
            <person name="Cheng J."/>
            <person name="Zhang Y."/>
            <person name="Shi Q."/>
            <person name="Xie Y."/>
            <person name="Shi X."/>
            <person name="Chang Y."/>
            <person name="Huang F."/>
            <person name="Chen Y."/>
            <person name="Hong S."/>
            <person name="Mi L."/>
            <person name="Sun Q."/>
            <person name="Zhang L."/>
            <person name="Zhou B."/>
            <person name="Peng R."/>
            <person name="Zhang X."/>
            <person name="Liu F."/>
        </authorList>
    </citation>
    <scope>NUCLEOTIDE SEQUENCE [LARGE SCALE GENOMIC DNA]</scope>
    <source>
        <strain evidence="3">cv. PA1801</strain>
    </source>
</reference>
<accession>A0A5B6X0X1</accession>
<dbReference type="EMBL" id="SMMG02000001">
    <property type="protein sequence ID" value="KAA3487889.1"/>
    <property type="molecule type" value="Genomic_DNA"/>
</dbReference>
<feature type="region of interest" description="Disordered" evidence="1">
    <location>
        <begin position="143"/>
        <end position="182"/>
    </location>
</feature>
<dbReference type="PANTHER" id="PTHR33067">
    <property type="entry name" value="RNA-DIRECTED DNA POLYMERASE-RELATED"/>
    <property type="match status" value="1"/>
</dbReference>
<keyword evidence="3" id="KW-1185">Reference proteome</keyword>
<evidence type="ECO:0000313" key="3">
    <source>
        <dbReference type="Proteomes" id="UP000325315"/>
    </source>
</evidence>
<gene>
    <name evidence="2" type="ORF">EPI10_031687</name>
</gene>